<comment type="similarity">
    <text evidence="1">Belongs to the TRAFAC class TrmE-Era-EngA-EngB-Septin-like GTPase superfamily. AIG1/Toc34/Toc159-like paraseptin GTPase family. IAN subfamily.</text>
</comment>
<evidence type="ECO:0000256" key="4">
    <source>
        <dbReference type="SAM" id="Coils"/>
    </source>
</evidence>
<keyword evidence="3" id="KW-0342">GTP-binding</keyword>
<dbReference type="Proteomes" id="UP000694403">
    <property type="component" value="Unplaced"/>
</dbReference>
<accession>A0A8C3SYK7</accession>
<dbReference type="FunFam" id="3.40.50.300:FF:000366">
    <property type="entry name" value="GTPase, IMAP family member 2"/>
    <property type="match status" value="1"/>
</dbReference>
<reference evidence="6" key="2">
    <citation type="submission" date="2025-09" db="UniProtKB">
        <authorList>
            <consortium name="Ensembl"/>
        </authorList>
    </citation>
    <scope>IDENTIFICATION</scope>
</reference>
<evidence type="ECO:0000313" key="6">
    <source>
        <dbReference type="Ensembl" id="ENSCSRP00000020270.1"/>
    </source>
</evidence>
<dbReference type="PROSITE" id="PS50007">
    <property type="entry name" value="PIPLC_X_DOMAIN"/>
    <property type="match status" value="1"/>
</dbReference>
<feature type="domain" description="AIG1-type G" evidence="5">
    <location>
        <begin position="8"/>
        <end position="211"/>
    </location>
</feature>
<keyword evidence="7" id="KW-1185">Reference proteome</keyword>
<protein>
    <recommendedName>
        <fullName evidence="5">AIG1-type G domain-containing protein</fullName>
    </recommendedName>
</protein>
<keyword evidence="2" id="KW-0547">Nucleotide-binding</keyword>
<dbReference type="Gene3D" id="3.40.50.300">
    <property type="entry name" value="P-loop containing nucleotide triphosphate hydrolases"/>
    <property type="match status" value="1"/>
</dbReference>
<reference evidence="6" key="1">
    <citation type="submission" date="2025-08" db="UniProtKB">
        <authorList>
            <consortium name="Ensembl"/>
        </authorList>
    </citation>
    <scope>IDENTIFICATION</scope>
</reference>
<proteinExistence type="inferred from homology"/>
<dbReference type="SUPFAM" id="SSF52540">
    <property type="entry name" value="P-loop containing nucleoside triphosphate hydrolases"/>
    <property type="match status" value="1"/>
</dbReference>
<dbReference type="InterPro" id="IPR045058">
    <property type="entry name" value="GIMA/IAN/Toc"/>
</dbReference>
<feature type="coiled-coil region" evidence="4">
    <location>
        <begin position="209"/>
        <end position="283"/>
    </location>
</feature>
<evidence type="ECO:0000256" key="1">
    <source>
        <dbReference type="ARBA" id="ARBA00008535"/>
    </source>
</evidence>
<dbReference type="CDD" id="cd01852">
    <property type="entry name" value="AIG1"/>
    <property type="match status" value="1"/>
</dbReference>
<dbReference type="InterPro" id="IPR027417">
    <property type="entry name" value="P-loop_NTPase"/>
</dbReference>
<dbReference type="InterPro" id="IPR006703">
    <property type="entry name" value="G_AIG1"/>
</dbReference>
<sequence length="302" mass="34481">LTEKYIEKSELRIVLVGKTGAGKSATGNSILGANRFDSKISAKSVTATCTVGKRDWNGRDIAVIDTPGLFDTKIPLKETMKEIGRCVVVSSPGPHAIVLVMQLGRFTEEEKKTIERIQDIFGEKAVEYMIFLFTRKDDLGDMTLDEYLKALDDKDLQKLVEKCGKRCCAFNNKAKGQEQEAQISQLIAMTDKIVQKKGGSHYTNNMYKYEEMERKEREHDEECKNIDKVLKEEGSHDEITLKQKTQQKEALGQKLEKDLEEINNDYQEKIHKLRQEADDVSIIEAMLLEFTHTFSKIKCWFG</sequence>
<evidence type="ECO:0000259" key="5">
    <source>
        <dbReference type="PROSITE" id="PS51720"/>
    </source>
</evidence>
<dbReference type="PANTHER" id="PTHR10903:SF170">
    <property type="entry name" value="GTPASE IMAP FAMILY MEMBER 7"/>
    <property type="match status" value="1"/>
</dbReference>
<dbReference type="AlphaFoldDB" id="A0A8C3SYK7"/>
<keyword evidence="4" id="KW-0175">Coiled coil</keyword>
<dbReference type="Ensembl" id="ENSCSRT00000021169.1">
    <property type="protein sequence ID" value="ENSCSRP00000020270.1"/>
    <property type="gene ID" value="ENSCSRG00000015406.1"/>
</dbReference>
<dbReference type="PROSITE" id="PS51720">
    <property type="entry name" value="G_AIG1"/>
    <property type="match status" value="1"/>
</dbReference>
<organism evidence="6 7">
    <name type="scientific">Chelydra serpentina</name>
    <name type="common">Snapping turtle</name>
    <name type="synonym">Testudo serpentina</name>
    <dbReference type="NCBI Taxonomy" id="8475"/>
    <lineage>
        <taxon>Eukaryota</taxon>
        <taxon>Metazoa</taxon>
        <taxon>Chordata</taxon>
        <taxon>Craniata</taxon>
        <taxon>Vertebrata</taxon>
        <taxon>Euteleostomi</taxon>
        <taxon>Archelosauria</taxon>
        <taxon>Testudinata</taxon>
        <taxon>Testudines</taxon>
        <taxon>Cryptodira</taxon>
        <taxon>Durocryptodira</taxon>
        <taxon>Americhelydia</taxon>
        <taxon>Chelydroidea</taxon>
        <taxon>Chelydridae</taxon>
        <taxon>Chelydra</taxon>
    </lineage>
</organism>
<dbReference type="PANTHER" id="PTHR10903">
    <property type="entry name" value="GTPASE, IMAP FAMILY MEMBER-RELATED"/>
    <property type="match status" value="1"/>
</dbReference>
<dbReference type="Pfam" id="PF04548">
    <property type="entry name" value="AIG1"/>
    <property type="match status" value="1"/>
</dbReference>
<evidence type="ECO:0000313" key="7">
    <source>
        <dbReference type="Proteomes" id="UP000694403"/>
    </source>
</evidence>
<name>A0A8C3SYK7_CHESE</name>
<evidence type="ECO:0000256" key="3">
    <source>
        <dbReference type="ARBA" id="ARBA00023134"/>
    </source>
</evidence>
<dbReference type="GO" id="GO:0005525">
    <property type="term" value="F:GTP binding"/>
    <property type="evidence" value="ECO:0007669"/>
    <property type="project" value="UniProtKB-KW"/>
</dbReference>
<evidence type="ECO:0000256" key="2">
    <source>
        <dbReference type="ARBA" id="ARBA00022741"/>
    </source>
</evidence>